<protein>
    <submittedName>
        <fullName evidence="2">Uncharacterized protein</fullName>
    </submittedName>
</protein>
<feature type="transmembrane region" description="Helical" evidence="1">
    <location>
        <begin position="61"/>
        <end position="79"/>
    </location>
</feature>
<proteinExistence type="predicted"/>
<dbReference type="EMBL" id="DF973330">
    <property type="protein sequence ID" value="GAU26179.1"/>
    <property type="molecule type" value="Genomic_DNA"/>
</dbReference>
<evidence type="ECO:0000256" key="1">
    <source>
        <dbReference type="SAM" id="Phobius"/>
    </source>
</evidence>
<gene>
    <name evidence="2" type="ORF">TSUD_354010</name>
</gene>
<evidence type="ECO:0000313" key="3">
    <source>
        <dbReference type="Proteomes" id="UP000242715"/>
    </source>
</evidence>
<organism evidence="2 3">
    <name type="scientific">Trifolium subterraneum</name>
    <name type="common">Subterranean clover</name>
    <dbReference type="NCBI Taxonomy" id="3900"/>
    <lineage>
        <taxon>Eukaryota</taxon>
        <taxon>Viridiplantae</taxon>
        <taxon>Streptophyta</taxon>
        <taxon>Embryophyta</taxon>
        <taxon>Tracheophyta</taxon>
        <taxon>Spermatophyta</taxon>
        <taxon>Magnoliopsida</taxon>
        <taxon>eudicotyledons</taxon>
        <taxon>Gunneridae</taxon>
        <taxon>Pentapetalae</taxon>
        <taxon>rosids</taxon>
        <taxon>fabids</taxon>
        <taxon>Fabales</taxon>
        <taxon>Fabaceae</taxon>
        <taxon>Papilionoideae</taxon>
        <taxon>50 kb inversion clade</taxon>
        <taxon>NPAAA clade</taxon>
        <taxon>Hologalegina</taxon>
        <taxon>IRL clade</taxon>
        <taxon>Trifolieae</taxon>
        <taxon>Trifolium</taxon>
    </lineage>
</organism>
<keyword evidence="1" id="KW-1133">Transmembrane helix</keyword>
<sequence>MEALVRNLTHREVFVEVTRYGFLIGHLDNIASNPTLPQVRLILKYGKAVEGYKTISRHWHLIWRILHGVIVAAACWQIMLIQNSDVAEAIVVKKCIEFVVETPDCLCGGSLGICKANASSKSNTAVIAGAAVVAVTLAALGFSIVMFFFVRRVSYRKKEEDPEGNKWAKSLKGAKAIKASYITLMHHCT</sequence>
<accession>A0A2Z6N420</accession>
<keyword evidence="3" id="KW-1185">Reference proteome</keyword>
<reference evidence="3" key="1">
    <citation type="journal article" date="2017" name="Front. Plant Sci.">
        <title>Climate Clever Clovers: New Paradigm to Reduce the Environmental Footprint of Ruminants by Breeding Low Methanogenic Forages Utilizing Haplotype Variation.</title>
        <authorList>
            <person name="Kaur P."/>
            <person name="Appels R."/>
            <person name="Bayer P.E."/>
            <person name="Keeble-Gagnere G."/>
            <person name="Wang J."/>
            <person name="Hirakawa H."/>
            <person name="Shirasawa K."/>
            <person name="Vercoe P."/>
            <person name="Stefanova K."/>
            <person name="Durmic Z."/>
            <person name="Nichols P."/>
            <person name="Revell C."/>
            <person name="Isobe S.N."/>
            <person name="Edwards D."/>
            <person name="Erskine W."/>
        </authorList>
    </citation>
    <scope>NUCLEOTIDE SEQUENCE [LARGE SCALE GENOMIC DNA]</scope>
    <source>
        <strain evidence="3">cv. Daliak</strain>
    </source>
</reference>
<feature type="transmembrane region" description="Helical" evidence="1">
    <location>
        <begin position="125"/>
        <end position="150"/>
    </location>
</feature>
<dbReference type="Proteomes" id="UP000242715">
    <property type="component" value="Unassembled WGS sequence"/>
</dbReference>
<evidence type="ECO:0000313" key="2">
    <source>
        <dbReference type="EMBL" id="GAU26179.1"/>
    </source>
</evidence>
<name>A0A2Z6N420_TRISU</name>
<dbReference type="AlphaFoldDB" id="A0A2Z6N420"/>
<keyword evidence="1" id="KW-0472">Membrane</keyword>
<keyword evidence="1" id="KW-0812">Transmembrane</keyword>